<dbReference type="Pfam" id="PF02615">
    <property type="entry name" value="Ldh_2"/>
    <property type="match status" value="1"/>
</dbReference>
<dbReference type="SUPFAM" id="SSF89733">
    <property type="entry name" value="L-sulfolactate dehydrogenase-like"/>
    <property type="match status" value="1"/>
</dbReference>
<dbReference type="RefSeq" id="WP_027887373.1">
    <property type="nucleotide sequence ID" value="NZ_JBHSXZ010000003.1"/>
</dbReference>
<comment type="similarity">
    <text evidence="1">Belongs to the LDH2/MDH2 oxidoreductase family.</text>
</comment>
<evidence type="ECO:0000313" key="3">
    <source>
        <dbReference type="EMBL" id="RIH79787.1"/>
    </source>
</evidence>
<protein>
    <submittedName>
        <fullName evidence="3">Putative oxidoreductase YjmC</fullName>
        <ecNumber evidence="3">1.1.1.-</ecNumber>
    </submittedName>
</protein>
<sequence length="336" mass="35882">MQGIPVQQLRERVEQILINHGFTPENALPIAESLVLAEMRGVASHGLIRLPIYLERARLGSVKPQARPVLLADYPALAWLDAQDGHGIPSGLQAMELAIEKAQKVGLAAVGVRRSSHFGLAWYFVRRAVEKGLIGVALSNADALVAPWGARARFLGTNPLAVGIPAMEEPPIALDMATSEAAHGKILLAKSSGKTIPLNWALDAEGRPTDDPDRALAGALLPFGGPKGSAISLIIDILCGPLVGALIGPEIAPLYTAPERPQGLGHFFMALNPAVFGDAEQFRRQVDAYIRRVRALPPAENVDRVLLPGEREWLLEQKALQEGLSLSPEAAKAVGL</sequence>
<comment type="caution">
    <text evidence="3">The sequence shown here is derived from an EMBL/GenBank/DDBJ whole genome shotgun (WGS) entry which is preliminary data.</text>
</comment>
<evidence type="ECO:0000256" key="2">
    <source>
        <dbReference type="ARBA" id="ARBA00023002"/>
    </source>
</evidence>
<dbReference type="InterPro" id="IPR043143">
    <property type="entry name" value="Mal/L-sulf/L-lact_DH-like_NADP"/>
</dbReference>
<reference evidence="3 4" key="1">
    <citation type="submission" date="2018-08" db="EMBL/GenBank/DDBJ databases">
        <title>Meiothermus cateniformans JCM 15151 genome sequencing project.</title>
        <authorList>
            <person name="Da Costa M.S."/>
            <person name="Albuquerque L."/>
            <person name="Raposo P."/>
            <person name="Froufe H.J.C."/>
            <person name="Barroso C.S."/>
            <person name="Egas C."/>
        </authorList>
    </citation>
    <scope>NUCLEOTIDE SEQUENCE [LARGE SCALE GENOMIC DNA]</scope>
    <source>
        <strain evidence="3 4">JCM 15151</strain>
    </source>
</reference>
<name>A0A399E4Y4_9DEIN</name>
<dbReference type="InterPro" id="IPR036111">
    <property type="entry name" value="Mal/L-sulfo/L-lacto_DH-like_sf"/>
</dbReference>
<evidence type="ECO:0000313" key="4">
    <source>
        <dbReference type="Proteomes" id="UP000266089"/>
    </source>
</evidence>
<accession>A0A399E4Y4</accession>
<organism evidence="3 4">
    <name type="scientific">Meiothermus taiwanensis</name>
    <dbReference type="NCBI Taxonomy" id="172827"/>
    <lineage>
        <taxon>Bacteria</taxon>
        <taxon>Thermotogati</taxon>
        <taxon>Deinococcota</taxon>
        <taxon>Deinococci</taxon>
        <taxon>Thermales</taxon>
        <taxon>Thermaceae</taxon>
        <taxon>Meiothermus</taxon>
    </lineage>
</organism>
<dbReference type="AlphaFoldDB" id="A0A399E4Y4"/>
<dbReference type="Gene3D" id="3.30.1370.60">
    <property type="entry name" value="Hypothetical oxidoreductase yiak, domain 2"/>
    <property type="match status" value="1"/>
</dbReference>
<dbReference type="Proteomes" id="UP000266089">
    <property type="component" value="Unassembled WGS sequence"/>
</dbReference>
<dbReference type="InterPro" id="IPR003767">
    <property type="entry name" value="Malate/L-lactate_DH-like"/>
</dbReference>
<keyword evidence="2 3" id="KW-0560">Oxidoreductase</keyword>
<proteinExistence type="inferred from homology"/>
<dbReference type="EC" id="1.1.1.-" evidence="3"/>
<dbReference type="GO" id="GO:0016491">
    <property type="term" value="F:oxidoreductase activity"/>
    <property type="evidence" value="ECO:0007669"/>
    <property type="project" value="UniProtKB-KW"/>
</dbReference>
<dbReference type="InterPro" id="IPR043144">
    <property type="entry name" value="Mal/L-sulf/L-lact_DH-like_ah"/>
</dbReference>
<gene>
    <name evidence="3" type="primary">yjmC</name>
    <name evidence="3" type="ORF">Mcate_00224</name>
</gene>
<dbReference type="PANTHER" id="PTHR11091">
    <property type="entry name" value="OXIDOREDUCTASE-RELATED"/>
    <property type="match status" value="1"/>
</dbReference>
<dbReference type="PANTHER" id="PTHR11091:SF0">
    <property type="entry name" value="MALATE DEHYDROGENASE"/>
    <property type="match status" value="1"/>
</dbReference>
<dbReference type="OrthoDB" id="9769447at2"/>
<dbReference type="Gene3D" id="1.10.1530.10">
    <property type="match status" value="1"/>
</dbReference>
<dbReference type="EMBL" id="QWKX01000003">
    <property type="protein sequence ID" value="RIH79787.1"/>
    <property type="molecule type" value="Genomic_DNA"/>
</dbReference>
<evidence type="ECO:0000256" key="1">
    <source>
        <dbReference type="ARBA" id="ARBA00006056"/>
    </source>
</evidence>